<accession>A0A7G1KU31</accession>
<gene>
    <name evidence="1" type="ORF">NWFMUON74_54750</name>
</gene>
<dbReference type="Proteomes" id="UP000516173">
    <property type="component" value="Chromosome"/>
</dbReference>
<reference evidence="1 2" key="1">
    <citation type="submission" date="2020-08" db="EMBL/GenBank/DDBJ databases">
        <title>Genome Sequencing of Nocardia wallacei strain FMUON74 and assembly.</title>
        <authorList>
            <person name="Toyokawa M."/>
            <person name="Uesaka K."/>
        </authorList>
    </citation>
    <scope>NUCLEOTIDE SEQUENCE [LARGE SCALE GENOMIC DNA]</scope>
    <source>
        <strain evidence="1 2">FMUON74</strain>
    </source>
</reference>
<dbReference type="GeneID" id="80349911"/>
<name>A0A7G1KU31_9NOCA</name>
<evidence type="ECO:0000313" key="1">
    <source>
        <dbReference type="EMBL" id="BCK57703.1"/>
    </source>
</evidence>
<proteinExistence type="predicted"/>
<dbReference type="AlphaFoldDB" id="A0A7G1KU31"/>
<protein>
    <submittedName>
        <fullName evidence="1">Uncharacterized protein</fullName>
    </submittedName>
</protein>
<organism evidence="1 2">
    <name type="scientific">Nocardia wallacei</name>
    <dbReference type="NCBI Taxonomy" id="480035"/>
    <lineage>
        <taxon>Bacteria</taxon>
        <taxon>Bacillati</taxon>
        <taxon>Actinomycetota</taxon>
        <taxon>Actinomycetes</taxon>
        <taxon>Mycobacteriales</taxon>
        <taxon>Nocardiaceae</taxon>
        <taxon>Nocardia</taxon>
    </lineage>
</organism>
<dbReference type="EMBL" id="AP023396">
    <property type="protein sequence ID" value="BCK57703.1"/>
    <property type="molecule type" value="Genomic_DNA"/>
</dbReference>
<sequence>MIKVVYEAYPQRAGLDEPAAGYLRSEDPLQIAERLADVGFRTGHLTGARWTKSERNYTYTATVVESDGSRTAAAAEINTYLKATEVQQDVRRILYAYVIHQNCGDGPVSRAEALRVAGSETALEALAYLHQRSDDVGVDEMLHSGFDVLALLHAEKDLGLRESD</sequence>
<keyword evidence="2" id="KW-1185">Reference proteome</keyword>
<dbReference type="KEGG" id="nwl:NWFMUON74_54750"/>
<evidence type="ECO:0000313" key="2">
    <source>
        <dbReference type="Proteomes" id="UP000516173"/>
    </source>
</evidence>
<dbReference type="RefSeq" id="WP_187684572.1">
    <property type="nucleotide sequence ID" value="NZ_AP023396.1"/>
</dbReference>